<dbReference type="RefSeq" id="WP_101474048.1">
    <property type="nucleotide sequence ID" value="NZ_CP060637.1"/>
</dbReference>
<protein>
    <recommendedName>
        <fullName evidence="3">Phophatidylinositol-4-phosphate 5-kinase</fullName>
    </recommendedName>
</protein>
<evidence type="ECO:0000313" key="2">
    <source>
        <dbReference type="Proteomes" id="UP000515913"/>
    </source>
</evidence>
<accession>A0A7G9GUL2</accession>
<dbReference type="PROSITE" id="PS51257">
    <property type="entry name" value="PROKAR_LIPOPROTEIN"/>
    <property type="match status" value="1"/>
</dbReference>
<sequence length="227" mass="26925">MKKIMLLLMLSLFMGCTNIYKKEEPFNVQNYISSLDILLKNQLENDTNINYLLDDNDENIKIEDDYIVVEENGYKNIYDKEEKYLVEKKKVDKKGQIRGLYRKFDKNRNVIELGYLEEDGVVSGNKRIYYPNGKIYKVIPYYKNIANGRRIFYYENGNIKEDYYYVDGKEQGEGKIYYENGQVSLIENYFNGKLEGQYQIYDRDGKIIQQGINKDGQKITETNLQDK</sequence>
<proteinExistence type="predicted"/>
<gene>
    <name evidence="1" type="ORF">H9Q81_05745</name>
</gene>
<reference evidence="1 2" key="1">
    <citation type="submission" date="2020-08" db="EMBL/GenBank/DDBJ databases">
        <authorList>
            <person name="Liu C."/>
            <person name="Sun Q."/>
        </authorList>
    </citation>
    <scope>NUCLEOTIDE SEQUENCE [LARGE SCALE GENOMIC DNA]</scope>
    <source>
        <strain evidence="1 2">NSJ-57</strain>
    </source>
</reference>
<evidence type="ECO:0000313" key="1">
    <source>
        <dbReference type="EMBL" id="QNM14494.1"/>
    </source>
</evidence>
<evidence type="ECO:0008006" key="3">
    <source>
        <dbReference type="Google" id="ProtNLM"/>
    </source>
</evidence>
<keyword evidence="2" id="KW-1185">Reference proteome</keyword>
<dbReference type="AlphaFoldDB" id="A0A7G9GUL2"/>
<dbReference type="SUPFAM" id="SSF82185">
    <property type="entry name" value="Histone H3 K4-specific methyltransferase SET7/9 N-terminal domain"/>
    <property type="match status" value="1"/>
</dbReference>
<dbReference type="Pfam" id="PF07661">
    <property type="entry name" value="MORN_2"/>
    <property type="match status" value="4"/>
</dbReference>
<dbReference type="EMBL" id="CP060637">
    <property type="protein sequence ID" value="QNM14494.1"/>
    <property type="molecule type" value="Genomic_DNA"/>
</dbReference>
<organism evidence="1 2">
    <name type="scientific">Fusobacterium hominis</name>
    <dbReference type="NCBI Taxonomy" id="2764326"/>
    <lineage>
        <taxon>Bacteria</taxon>
        <taxon>Fusobacteriati</taxon>
        <taxon>Fusobacteriota</taxon>
        <taxon>Fusobacteriia</taxon>
        <taxon>Fusobacteriales</taxon>
        <taxon>Fusobacteriaceae</taxon>
        <taxon>Fusobacterium</taxon>
    </lineage>
</organism>
<dbReference type="KEGG" id="fho:H9Q81_05745"/>
<name>A0A7G9GUL2_9FUSO</name>
<dbReference type="InterPro" id="IPR011652">
    <property type="entry name" value="MORN_2"/>
</dbReference>
<dbReference type="Gene3D" id="3.90.930.1">
    <property type="match status" value="1"/>
</dbReference>
<dbReference type="Proteomes" id="UP000515913">
    <property type="component" value="Chromosome"/>
</dbReference>